<dbReference type="GO" id="GO:0008270">
    <property type="term" value="F:zinc ion binding"/>
    <property type="evidence" value="ECO:0007669"/>
    <property type="project" value="UniProtKB-KW"/>
</dbReference>
<dbReference type="PANTHER" id="PTHR46309">
    <property type="entry name" value="PHD FINGER PROTEIN 12"/>
    <property type="match status" value="1"/>
</dbReference>
<keyword evidence="4" id="KW-0862">Zinc</keyword>
<feature type="domain" description="PHD-type" evidence="7">
    <location>
        <begin position="134"/>
        <end position="179"/>
    </location>
</feature>
<evidence type="ECO:0000256" key="4">
    <source>
        <dbReference type="ARBA" id="ARBA00022833"/>
    </source>
</evidence>
<dbReference type="InterPro" id="IPR059153">
    <property type="entry name" value="NSD_PHD-1st"/>
</dbReference>
<accession>A0A5J9VLH4</accession>
<dbReference type="InterPro" id="IPR042163">
    <property type="entry name" value="PHF12"/>
</dbReference>
<dbReference type="InterPro" id="IPR011011">
    <property type="entry name" value="Znf_FYVE_PHD"/>
</dbReference>
<dbReference type="InterPro" id="IPR013083">
    <property type="entry name" value="Znf_RING/FYVE/PHD"/>
</dbReference>
<evidence type="ECO:0000256" key="1">
    <source>
        <dbReference type="ARBA" id="ARBA00004123"/>
    </source>
</evidence>
<dbReference type="InterPro" id="IPR001965">
    <property type="entry name" value="Znf_PHD"/>
</dbReference>
<keyword evidence="3 6" id="KW-0863">Zinc-finger</keyword>
<dbReference type="SUPFAM" id="SSF55729">
    <property type="entry name" value="Acyl-CoA N-acyltransferases (Nat)"/>
    <property type="match status" value="1"/>
</dbReference>
<proteinExistence type="predicted"/>
<keyword evidence="9" id="KW-1185">Reference proteome</keyword>
<gene>
    <name evidence="8" type="ORF">EJB05_10380</name>
</gene>
<sequence length="450" mass="49904">MRPSSSSSSVARRERWCTVLMDKNILVPRDKVVYKETARDGTPVKKEGLVSGDGVKCTCCNKAFTVAEFEAHASGELGVDDQHPWGSRVFLRDGTSLAQCLVQLMQRDDTKIAASSQRRKRMKVKSKCADLDGDSVCSICHDGGDLLLCDNCPSTFHHDCLGMHGVPEGDWFCPCCRCGVCDGSDFDHVDATTRFFTDRTIIYCDQCEKEYHVGCVRDRGYPKGQEAGEGPWLCSPGCAKVFHHLQGLVLGRPVPTSIEGVSLVVLRSSTGQTHGDQEEQEEIIKAAERHGKLCAALDVLHECFVTLIEPRTQTDLSDDIVFNRESELRRLDFRGYYVVGLEKAGELVTAATLRVYGNKVAELPLVGTRFAHRRQGMCHLLVRELEHMLGGVLGVERLVLPAVPELLQTWTGSFGFKAMTHSDKLQVAQHTILCFQGTTMCQKLLRPKLD</sequence>
<dbReference type="AlphaFoldDB" id="A0A5J9VLH4"/>
<dbReference type="Gene3D" id="3.40.630.30">
    <property type="match status" value="1"/>
</dbReference>
<dbReference type="Pfam" id="PF16135">
    <property type="entry name" value="TDBD"/>
    <property type="match status" value="1"/>
</dbReference>
<evidence type="ECO:0000313" key="9">
    <source>
        <dbReference type="Proteomes" id="UP000324897"/>
    </source>
</evidence>
<keyword evidence="5" id="KW-0539">Nucleus</keyword>
<dbReference type="InterPro" id="IPR019787">
    <property type="entry name" value="Znf_PHD-finger"/>
</dbReference>
<evidence type="ECO:0000313" key="8">
    <source>
        <dbReference type="EMBL" id="TVU37089.1"/>
    </source>
</evidence>
<name>A0A5J9VLH4_9POAL</name>
<dbReference type="Pfam" id="PF23011">
    <property type="entry name" value="PHD-1st_NSD"/>
    <property type="match status" value="1"/>
</dbReference>
<dbReference type="SMART" id="SM00249">
    <property type="entry name" value="PHD"/>
    <property type="match status" value="2"/>
</dbReference>
<dbReference type="Pfam" id="PF23209">
    <property type="entry name" value="IDM1_C"/>
    <property type="match status" value="1"/>
</dbReference>
<evidence type="ECO:0000256" key="2">
    <source>
        <dbReference type="ARBA" id="ARBA00022723"/>
    </source>
</evidence>
<dbReference type="Gramene" id="TVU37089">
    <property type="protein sequence ID" value="TVU37089"/>
    <property type="gene ID" value="EJB05_10380"/>
</dbReference>
<dbReference type="InterPro" id="IPR016181">
    <property type="entry name" value="Acyl_CoA_acyltransferase"/>
</dbReference>
<organism evidence="8 9">
    <name type="scientific">Eragrostis curvula</name>
    <name type="common">weeping love grass</name>
    <dbReference type="NCBI Taxonomy" id="38414"/>
    <lineage>
        <taxon>Eukaryota</taxon>
        <taxon>Viridiplantae</taxon>
        <taxon>Streptophyta</taxon>
        <taxon>Embryophyta</taxon>
        <taxon>Tracheophyta</taxon>
        <taxon>Spermatophyta</taxon>
        <taxon>Magnoliopsida</taxon>
        <taxon>Liliopsida</taxon>
        <taxon>Poales</taxon>
        <taxon>Poaceae</taxon>
        <taxon>PACMAD clade</taxon>
        <taxon>Chloridoideae</taxon>
        <taxon>Eragrostideae</taxon>
        <taxon>Eragrostidinae</taxon>
        <taxon>Eragrostis</taxon>
    </lineage>
</organism>
<dbReference type="Proteomes" id="UP000324897">
    <property type="component" value="Chromosome 4"/>
</dbReference>
<comment type="subcellular location">
    <subcellularLocation>
        <location evidence="1">Nucleus</location>
    </subcellularLocation>
</comment>
<evidence type="ECO:0000256" key="6">
    <source>
        <dbReference type="PROSITE-ProRule" id="PRU00146"/>
    </source>
</evidence>
<dbReference type="SUPFAM" id="SSF57903">
    <property type="entry name" value="FYVE/PHD zinc finger"/>
    <property type="match status" value="2"/>
</dbReference>
<dbReference type="PANTHER" id="PTHR46309:SF24">
    <property type="entry name" value="OS07G0693650 PROTEIN"/>
    <property type="match status" value="1"/>
</dbReference>
<dbReference type="EMBL" id="RWGY01000007">
    <property type="protein sequence ID" value="TVU37089.1"/>
    <property type="molecule type" value="Genomic_DNA"/>
</dbReference>
<comment type="caution">
    <text evidence="8">The sequence shown here is derived from an EMBL/GenBank/DDBJ whole genome shotgun (WGS) entry which is preliminary data.</text>
</comment>
<dbReference type="InterPro" id="IPR032308">
    <property type="entry name" value="TDBD"/>
</dbReference>
<dbReference type="GO" id="GO:0003714">
    <property type="term" value="F:transcription corepressor activity"/>
    <property type="evidence" value="ECO:0007669"/>
    <property type="project" value="InterPro"/>
</dbReference>
<keyword evidence="2" id="KW-0479">Metal-binding</keyword>
<evidence type="ECO:0000256" key="5">
    <source>
        <dbReference type="ARBA" id="ARBA00023242"/>
    </source>
</evidence>
<dbReference type="GO" id="GO:0005634">
    <property type="term" value="C:nucleus"/>
    <property type="evidence" value="ECO:0007669"/>
    <property type="project" value="UniProtKB-SubCell"/>
</dbReference>
<dbReference type="GO" id="GO:0006357">
    <property type="term" value="P:regulation of transcription by RNA polymerase II"/>
    <property type="evidence" value="ECO:0007669"/>
    <property type="project" value="TreeGrafter"/>
</dbReference>
<dbReference type="OrthoDB" id="1903104at2759"/>
<reference evidence="8 9" key="1">
    <citation type="journal article" date="2019" name="Sci. Rep.">
        <title>A high-quality genome of Eragrostis curvula grass provides insights into Poaceae evolution and supports new strategies to enhance forage quality.</title>
        <authorList>
            <person name="Carballo J."/>
            <person name="Santos B.A.C.M."/>
            <person name="Zappacosta D."/>
            <person name="Garbus I."/>
            <person name="Selva J.P."/>
            <person name="Gallo C.A."/>
            <person name="Diaz A."/>
            <person name="Albertini E."/>
            <person name="Caccamo M."/>
            <person name="Echenique V."/>
        </authorList>
    </citation>
    <scope>NUCLEOTIDE SEQUENCE [LARGE SCALE GENOMIC DNA]</scope>
    <source>
        <strain evidence="9">cv. Victoria</strain>
        <tissue evidence="8">Leaf</tissue>
    </source>
</reference>
<dbReference type="InterPro" id="IPR056511">
    <property type="entry name" value="IDM1_C"/>
</dbReference>
<dbReference type="PROSITE" id="PS50016">
    <property type="entry name" value="ZF_PHD_2"/>
    <property type="match status" value="1"/>
</dbReference>
<protein>
    <recommendedName>
        <fullName evidence="7">PHD-type domain-containing protein</fullName>
    </recommendedName>
</protein>
<dbReference type="Gene3D" id="3.30.40.10">
    <property type="entry name" value="Zinc/RING finger domain, C3HC4 (zinc finger)"/>
    <property type="match status" value="2"/>
</dbReference>
<evidence type="ECO:0000259" key="7">
    <source>
        <dbReference type="PROSITE" id="PS50016"/>
    </source>
</evidence>
<evidence type="ECO:0000256" key="3">
    <source>
        <dbReference type="ARBA" id="ARBA00022771"/>
    </source>
</evidence>